<dbReference type="PANTHER" id="PTHR10909:SF390">
    <property type="entry name" value="PEROXISOMAL ACYL-COENZYME A OXIDASE 3"/>
    <property type="match status" value="1"/>
</dbReference>
<dbReference type="InterPro" id="IPR055060">
    <property type="entry name" value="ACOX_C_alpha1"/>
</dbReference>
<dbReference type="InterPro" id="IPR006091">
    <property type="entry name" value="Acyl-CoA_Oxase/DH_mid-dom"/>
</dbReference>
<evidence type="ECO:0000256" key="12">
    <source>
        <dbReference type="PIRSR" id="PIRSR000168-1"/>
    </source>
</evidence>
<keyword evidence="9" id="KW-0443">Lipid metabolism</keyword>
<evidence type="ECO:0000313" key="18">
    <source>
        <dbReference type="Proteomes" id="UP000192247"/>
    </source>
</evidence>
<reference evidence="17 18" key="1">
    <citation type="journal article" date="2017" name="Gigascience">
        <title>Draft genome of the honey bee ectoparasitic mite, Tropilaelaps mercedesae, is shaped by the parasitic life history.</title>
        <authorList>
            <person name="Dong X."/>
            <person name="Armstrong S.D."/>
            <person name="Xia D."/>
            <person name="Makepeace B.L."/>
            <person name="Darby A.C."/>
            <person name="Kadowaki T."/>
        </authorList>
    </citation>
    <scope>NUCLEOTIDE SEQUENCE [LARGE SCALE GENOMIC DNA]</scope>
    <source>
        <strain evidence="17">Wuxi-XJTLU</strain>
    </source>
</reference>
<evidence type="ECO:0000256" key="11">
    <source>
        <dbReference type="PIRNR" id="PIRNR000168"/>
    </source>
</evidence>
<dbReference type="GO" id="GO:0055088">
    <property type="term" value="P:lipid homeostasis"/>
    <property type="evidence" value="ECO:0007669"/>
    <property type="project" value="TreeGrafter"/>
</dbReference>
<dbReference type="InterPro" id="IPR002655">
    <property type="entry name" value="Acyl-CoA_oxidase_C"/>
</dbReference>
<keyword evidence="10" id="KW-0576">Peroxisome</keyword>
<comment type="subcellular location">
    <subcellularLocation>
        <location evidence="2">Peroxisome</location>
    </subcellularLocation>
</comment>
<evidence type="ECO:0000256" key="7">
    <source>
        <dbReference type="ARBA" id="ARBA00022832"/>
    </source>
</evidence>
<dbReference type="OrthoDB" id="538336at2759"/>
<dbReference type="GO" id="GO:0071949">
    <property type="term" value="F:FAD binding"/>
    <property type="evidence" value="ECO:0007669"/>
    <property type="project" value="InterPro"/>
</dbReference>
<keyword evidence="18" id="KW-1185">Reference proteome</keyword>
<dbReference type="SUPFAM" id="SSF56645">
    <property type="entry name" value="Acyl-CoA dehydrogenase NM domain-like"/>
    <property type="match status" value="1"/>
</dbReference>
<evidence type="ECO:0000256" key="10">
    <source>
        <dbReference type="ARBA" id="ARBA00023140"/>
    </source>
</evidence>
<keyword evidence="5 11" id="KW-0285">Flavoprotein</keyword>
<dbReference type="InterPro" id="IPR046373">
    <property type="entry name" value="Acyl-CoA_Oxase/DH_mid-dom_sf"/>
</dbReference>
<dbReference type="GO" id="GO:0016402">
    <property type="term" value="F:pristanoyl-CoA oxidase activity"/>
    <property type="evidence" value="ECO:0007669"/>
    <property type="project" value="TreeGrafter"/>
</dbReference>
<dbReference type="Pfam" id="PF22924">
    <property type="entry name" value="ACOX_C_alpha1"/>
    <property type="match status" value="1"/>
</dbReference>
<keyword evidence="6 11" id="KW-0274">FAD</keyword>
<evidence type="ECO:0000259" key="15">
    <source>
        <dbReference type="Pfam" id="PF02770"/>
    </source>
</evidence>
<gene>
    <name evidence="17" type="ORF">BIW11_05136</name>
</gene>
<feature type="domain" description="Acyl-CoA oxidase/dehydrogenase middle" evidence="15">
    <location>
        <begin position="147"/>
        <end position="256"/>
    </location>
</feature>
<evidence type="ECO:0000256" key="6">
    <source>
        <dbReference type="ARBA" id="ARBA00022827"/>
    </source>
</evidence>
<dbReference type="FunFam" id="1.20.140.10:FF:000007">
    <property type="entry name" value="Acyl-coenzyme A oxidase"/>
    <property type="match status" value="1"/>
</dbReference>
<comment type="cofactor">
    <cofactor evidence="1">
        <name>FAD</name>
        <dbReference type="ChEBI" id="CHEBI:57692"/>
    </cofactor>
</comment>
<evidence type="ECO:0000259" key="14">
    <source>
        <dbReference type="Pfam" id="PF01756"/>
    </source>
</evidence>
<dbReference type="EMBL" id="MNPL01000112">
    <property type="protein sequence ID" value="OQR80326.1"/>
    <property type="molecule type" value="Genomic_DNA"/>
</dbReference>
<dbReference type="InParanoid" id="A0A1V9Y3J6"/>
<proteinExistence type="inferred from homology"/>
<comment type="caution">
    <text evidence="17">The sequence shown here is derived from an EMBL/GenBank/DDBJ whole genome shotgun (WGS) entry which is preliminary data.</text>
</comment>
<dbReference type="Gene3D" id="1.20.140.10">
    <property type="entry name" value="Butyryl-CoA Dehydrogenase, subunit A, domain 3"/>
    <property type="match status" value="2"/>
</dbReference>
<dbReference type="Proteomes" id="UP000192247">
    <property type="component" value="Unassembled WGS sequence"/>
</dbReference>
<evidence type="ECO:0000256" key="2">
    <source>
        <dbReference type="ARBA" id="ARBA00004275"/>
    </source>
</evidence>
<dbReference type="GO" id="GO:0005504">
    <property type="term" value="F:fatty acid binding"/>
    <property type="evidence" value="ECO:0007669"/>
    <property type="project" value="TreeGrafter"/>
</dbReference>
<dbReference type="InterPro" id="IPR012258">
    <property type="entry name" value="Acyl-CoA_oxidase"/>
</dbReference>
<evidence type="ECO:0000256" key="13">
    <source>
        <dbReference type="PIRSR" id="PIRSR000168-2"/>
    </source>
</evidence>
<dbReference type="AlphaFoldDB" id="A0A1V9Y3J6"/>
<feature type="binding site" evidence="13">
    <location>
        <position position="190"/>
    </location>
    <ligand>
        <name>FAD</name>
        <dbReference type="ChEBI" id="CHEBI:57692"/>
    </ligand>
</feature>
<evidence type="ECO:0000256" key="9">
    <source>
        <dbReference type="ARBA" id="ARBA00023098"/>
    </source>
</evidence>
<protein>
    <recommendedName>
        <fullName evidence="11">Acyl-coenzyme A oxidase</fullName>
    </recommendedName>
</protein>
<evidence type="ECO:0000256" key="3">
    <source>
        <dbReference type="ARBA" id="ARBA00005189"/>
    </source>
</evidence>
<dbReference type="InterPro" id="IPR036250">
    <property type="entry name" value="AcylCo_DH-like_C"/>
</dbReference>
<accession>A0A1V9Y3J6</accession>
<dbReference type="FunFam" id="1.20.140.10:FF:000010">
    <property type="entry name" value="Acyl-coenzyme A oxidase"/>
    <property type="match status" value="1"/>
</dbReference>
<evidence type="ECO:0000313" key="17">
    <source>
        <dbReference type="EMBL" id="OQR80326.1"/>
    </source>
</evidence>
<dbReference type="PIRSF" id="PIRSF000168">
    <property type="entry name" value="Acyl-CoA_oxidase"/>
    <property type="match status" value="1"/>
</dbReference>
<dbReference type="Pfam" id="PF01756">
    <property type="entry name" value="ACOX"/>
    <property type="match status" value="1"/>
</dbReference>
<comment type="pathway">
    <text evidence="3">Lipid metabolism.</text>
</comment>
<sequence length="683" mass="76130">MEVLENFPSGPLDYYRNRASFDWKKLKMQIEGEDVILIKARVYRTLANDPLFVRSLQESADSLVDIRKRAFQRMRRVLEYQLYTQKEFLENPAVAMVVHHCIGTLDWAVLIKKTLAVDMVTGAIRGLGTQRHFKFLEDITSFEAIGCFALTELSHGTNTRGMRTEARFDTKTQEFVLQSPDIEAAKCWSGNLGQMATDAIVFAQLYTPDGQCHGLHGFIVPIRDRRTLLPFPGVTVGDMGPKIGLNGVDNGFAMFDHYRIPRENLLNKTGDVNPEGCYVPAIKDPSKRLGTTLGALSMGRVAIAGMSTNNLIKAAVIAIRYAAVRRQFGPDNSSEEMPILEYQMHQWRVLPYLCAAIVMNYYCLSLNNDFVTFTINSMIGERTPALADQGIELHIISCAAKAKASWLARDAIQEAREACGGHGYLQASGLGDIKQDHDANCTYEGDNNVILQQTSNVLLAAAGEYGSKSSLLNVQALKFLQRRTKILVERYTDAGDLTLTSTIAIYQWLICHLLEACLQKLQILSTGCAFRDRNEIQVFLARELSLAYIEMAILSKFNQLVETAEPSLRDVLHRVGLLFGLWSLEKRLGDLYAGGFATDSSLSVRMRNQILSLCSSLKDDAVALADTISPPDFALNSVLGHSDGQVYKRLMAGFLQTDGAMARIPWWMELLDKPHMDSILAKL</sequence>
<feature type="domain" description="Acyl-CoA oxidase C-terminal" evidence="14">
    <location>
        <begin position="501"/>
        <end position="676"/>
    </location>
</feature>
<dbReference type="PANTHER" id="PTHR10909">
    <property type="entry name" value="ELECTRON TRANSPORT OXIDOREDUCTASE"/>
    <property type="match status" value="1"/>
</dbReference>
<dbReference type="GO" id="GO:0033540">
    <property type="term" value="P:fatty acid beta-oxidation using acyl-CoA oxidase"/>
    <property type="evidence" value="ECO:0007669"/>
    <property type="project" value="TreeGrafter"/>
</dbReference>
<dbReference type="STRING" id="418985.A0A1V9Y3J6"/>
<feature type="active site" description="Proton acceptor" evidence="12">
    <location>
        <position position="444"/>
    </location>
</feature>
<name>A0A1V9Y3J6_9ACAR</name>
<evidence type="ECO:0000259" key="16">
    <source>
        <dbReference type="Pfam" id="PF22924"/>
    </source>
</evidence>
<dbReference type="Pfam" id="PF02770">
    <property type="entry name" value="Acyl-CoA_dh_M"/>
    <property type="match status" value="1"/>
</dbReference>
<dbReference type="FunCoup" id="A0A1V9Y3J6">
    <property type="interactions" value="353"/>
</dbReference>
<evidence type="ECO:0000256" key="4">
    <source>
        <dbReference type="ARBA" id="ARBA00006288"/>
    </source>
</evidence>
<organism evidence="17 18">
    <name type="scientific">Tropilaelaps mercedesae</name>
    <dbReference type="NCBI Taxonomy" id="418985"/>
    <lineage>
        <taxon>Eukaryota</taxon>
        <taxon>Metazoa</taxon>
        <taxon>Ecdysozoa</taxon>
        <taxon>Arthropoda</taxon>
        <taxon>Chelicerata</taxon>
        <taxon>Arachnida</taxon>
        <taxon>Acari</taxon>
        <taxon>Parasitiformes</taxon>
        <taxon>Mesostigmata</taxon>
        <taxon>Gamasina</taxon>
        <taxon>Dermanyssoidea</taxon>
        <taxon>Laelapidae</taxon>
        <taxon>Tropilaelaps</taxon>
    </lineage>
</organism>
<dbReference type="SUPFAM" id="SSF47203">
    <property type="entry name" value="Acyl-CoA dehydrogenase C-terminal domain-like"/>
    <property type="match status" value="2"/>
</dbReference>
<dbReference type="FunFam" id="2.40.110.10:FF:000005">
    <property type="entry name" value="Acyl-coenzyme A oxidase"/>
    <property type="match status" value="1"/>
</dbReference>
<evidence type="ECO:0000256" key="1">
    <source>
        <dbReference type="ARBA" id="ARBA00001974"/>
    </source>
</evidence>
<keyword evidence="8" id="KW-0560">Oxidoreductase</keyword>
<feature type="domain" description="Acyl-CoA oxidase C-alpha1" evidence="16">
    <location>
        <begin position="294"/>
        <end position="459"/>
    </location>
</feature>
<keyword evidence="7" id="KW-0276">Fatty acid metabolism</keyword>
<dbReference type="InterPro" id="IPR009100">
    <property type="entry name" value="AcylCoA_DH/oxidase_NM_dom_sf"/>
</dbReference>
<dbReference type="Gene3D" id="2.40.110.10">
    <property type="entry name" value="Butyryl-CoA Dehydrogenase, subunit A, domain 2"/>
    <property type="match status" value="1"/>
</dbReference>
<dbReference type="GO" id="GO:0005777">
    <property type="term" value="C:peroxisome"/>
    <property type="evidence" value="ECO:0007669"/>
    <property type="project" value="UniProtKB-SubCell"/>
</dbReference>
<evidence type="ECO:0000256" key="5">
    <source>
        <dbReference type="ARBA" id="ARBA00022630"/>
    </source>
</evidence>
<evidence type="ECO:0000256" key="8">
    <source>
        <dbReference type="ARBA" id="ARBA00023002"/>
    </source>
</evidence>
<feature type="binding site" evidence="13">
    <location>
        <position position="151"/>
    </location>
    <ligand>
        <name>FAD</name>
        <dbReference type="ChEBI" id="CHEBI:57692"/>
    </ligand>
</feature>
<comment type="similarity">
    <text evidence="4 11">Belongs to the acyl-CoA oxidase family.</text>
</comment>